<feature type="compositionally biased region" description="Polar residues" evidence="1">
    <location>
        <begin position="43"/>
        <end position="56"/>
    </location>
</feature>
<accession>J9E1T5</accession>
<evidence type="ECO:0000256" key="1">
    <source>
        <dbReference type="SAM" id="MobiDB-lite"/>
    </source>
</evidence>
<proteinExistence type="predicted"/>
<organism evidence="2 3">
    <name type="scientific">Wuchereria bancrofti</name>
    <dbReference type="NCBI Taxonomy" id="6293"/>
    <lineage>
        <taxon>Eukaryota</taxon>
        <taxon>Metazoa</taxon>
        <taxon>Ecdysozoa</taxon>
        <taxon>Nematoda</taxon>
        <taxon>Chromadorea</taxon>
        <taxon>Rhabditida</taxon>
        <taxon>Spirurina</taxon>
        <taxon>Spiruromorpha</taxon>
        <taxon>Filarioidea</taxon>
        <taxon>Onchocercidae</taxon>
        <taxon>Wuchereria</taxon>
    </lineage>
</organism>
<evidence type="ECO:0000313" key="3">
    <source>
        <dbReference type="Proteomes" id="UP000004810"/>
    </source>
</evidence>
<evidence type="ECO:0000313" key="2">
    <source>
        <dbReference type="EMBL" id="EJW76181.1"/>
    </source>
</evidence>
<dbReference type="AlphaFoldDB" id="J9E1T5"/>
<feature type="region of interest" description="Disordered" evidence="1">
    <location>
        <begin position="31"/>
        <end position="56"/>
    </location>
</feature>
<name>J9E1T5_WUCBA</name>
<gene>
    <name evidence="2" type="ORF">WUBG_12908</name>
</gene>
<sequence length="119" mass="12521">MKSKENETTSVGPVTTSESLTNIFATIASSSTTATATDRTSTKNTNNEMTVANSSALRTTSKISDSKTNISFTFKLPTAENQQTASAVNDSVNGGNTSTTVELQPKDLDAIGYVWSSLT</sequence>
<comment type="caution">
    <text evidence="2">The sequence shown here is derived from an EMBL/GenBank/DDBJ whole genome shotgun (WGS) entry which is preliminary data.</text>
</comment>
<dbReference type="EMBL" id="ADBV01009442">
    <property type="protein sequence ID" value="EJW76181.1"/>
    <property type="molecule type" value="Genomic_DNA"/>
</dbReference>
<protein>
    <submittedName>
        <fullName evidence="2">Uncharacterized protein</fullName>
    </submittedName>
</protein>
<reference evidence="3" key="1">
    <citation type="submission" date="2012-08" db="EMBL/GenBank/DDBJ databases">
        <title>The Genome Sequence of Wuchereria bancrofti.</title>
        <authorList>
            <person name="Nutman T.B."/>
            <person name="Fink D.L."/>
            <person name="Russ C."/>
            <person name="Young S."/>
            <person name="Zeng Q."/>
            <person name="Koehrsen M."/>
            <person name="Alvarado L."/>
            <person name="Berlin A."/>
            <person name="Chapman S.B."/>
            <person name="Chen Z."/>
            <person name="Freedman E."/>
            <person name="Gellesch M."/>
            <person name="Goldberg J."/>
            <person name="Griggs A."/>
            <person name="Gujja S."/>
            <person name="Heilman E.R."/>
            <person name="Heiman D."/>
            <person name="Hepburn T."/>
            <person name="Howarth C."/>
            <person name="Jen D."/>
            <person name="Larson L."/>
            <person name="Lewis B."/>
            <person name="Mehta T."/>
            <person name="Park D."/>
            <person name="Pearson M."/>
            <person name="Roberts A."/>
            <person name="Saif S."/>
            <person name="Shea T."/>
            <person name="Shenoy N."/>
            <person name="Sisk P."/>
            <person name="Stolte C."/>
            <person name="Sykes S."/>
            <person name="Walk T."/>
            <person name="White J."/>
            <person name="Yandava C."/>
            <person name="Haas B."/>
            <person name="Henn M.R."/>
            <person name="Nusbaum C."/>
            <person name="Birren B."/>
        </authorList>
    </citation>
    <scope>NUCLEOTIDE SEQUENCE [LARGE SCALE GENOMIC DNA]</scope>
    <source>
        <strain evidence="3">NA</strain>
    </source>
</reference>
<dbReference type="Proteomes" id="UP000004810">
    <property type="component" value="Unassembled WGS sequence"/>
</dbReference>